<name>A0A9P4TN91_CURKU</name>
<keyword evidence="2" id="KW-1185">Reference proteome</keyword>
<dbReference type="EMBL" id="SWKU01000001">
    <property type="protein sequence ID" value="KAF3011214.1"/>
    <property type="molecule type" value="Genomic_DNA"/>
</dbReference>
<protein>
    <submittedName>
        <fullName evidence="1">Uncharacterized protein</fullName>
    </submittedName>
</protein>
<gene>
    <name evidence="1" type="ORF">E8E13_011621</name>
</gene>
<evidence type="ECO:0000313" key="1">
    <source>
        <dbReference type="EMBL" id="KAF3011214.1"/>
    </source>
</evidence>
<sequence length="121" mass="13316">MLKSRVGRHDVPVPQLIEWQYQPCKLFVGSMRNTGSIMSNSKAIPTGCTQKNPANPKRSSFALTIANLGFGGTRPACVMPLKKNADAHINMYLKVLCQPQSTNPHFAESQRPGSETICRIC</sequence>
<dbReference type="AlphaFoldDB" id="A0A9P4TN91"/>
<organism evidence="1 2">
    <name type="scientific">Curvularia kusanoi</name>
    <name type="common">Cochliobolus kusanoi</name>
    <dbReference type="NCBI Taxonomy" id="90978"/>
    <lineage>
        <taxon>Eukaryota</taxon>
        <taxon>Fungi</taxon>
        <taxon>Dikarya</taxon>
        <taxon>Ascomycota</taxon>
        <taxon>Pezizomycotina</taxon>
        <taxon>Dothideomycetes</taxon>
        <taxon>Pleosporomycetidae</taxon>
        <taxon>Pleosporales</taxon>
        <taxon>Pleosporineae</taxon>
        <taxon>Pleosporaceae</taxon>
        <taxon>Curvularia</taxon>
    </lineage>
</organism>
<dbReference type="Proteomes" id="UP000801428">
    <property type="component" value="Unassembled WGS sequence"/>
</dbReference>
<proteinExistence type="predicted"/>
<comment type="caution">
    <text evidence="1">The sequence shown here is derived from an EMBL/GenBank/DDBJ whole genome shotgun (WGS) entry which is preliminary data.</text>
</comment>
<evidence type="ECO:0000313" key="2">
    <source>
        <dbReference type="Proteomes" id="UP000801428"/>
    </source>
</evidence>
<accession>A0A9P4TN91</accession>
<reference evidence="1" key="1">
    <citation type="submission" date="2019-04" db="EMBL/GenBank/DDBJ databases">
        <title>Sequencing of skin fungus with MAO and IRED activity.</title>
        <authorList>
            <person name="Marsaioli A.J."/>
            <person name="Bonatto J.M.C."/>
            <person name="Reis Junior O."/>
        </authorList>
    </citation>
    <scope>NUCLEOTIDE SEQUENCE</scope>
    <source>
        <strain evidence="1">30M1</strain>
    </source>
</reference>